<sequence>MSPPHSKRNSANLHNGGGIDKLDYHSPSPRQPLLDPESDSNRHSQDTSYAGSFFEQVAEGIMERDRERLQREVVRWLSFVWAIINCLCAGSITAYSLYGHLFQSRLHYTQFQVNIVSITAELGMYLPVPAFGYLCDRLGPGAPSALSGVFFGLGYLLAAFTYKSGPPPSAGGSGWPFGVMVLAFVGVGMGTSCMYLSAVTTCAKNFGRGNAKGIALAVPIAAFGLSGMWQSQTGSRLLYEKNPDGSKGDVNVFRFFLFLGILLLCVGSIGFFTLRIMDEGEMIDDAVDELERSGLLAQDEFFTQAANHHGYGTMEPRDLSDSTYDFLQSEAERLKARAEEEARKKTWLLNEETRRYVQDPTMWWLAGGFFLVTGPGEAFINNLGTIIGTLSPPQVAATTSPATHVSIVAITSTAARLITGTLSDILAPVASTHQHRRGPDSVSNSLSSLAPPPHRKFSLSRISFLLTFAFILSLGQLLLASGWVQNHDSRFAIVSALIGAGYGAVFSLTPIVVSVVWGVENFGTNWGILAMTPAAGATIWGAVYAMVYQKGASNGDPGIERDPEDVLCYGKSCYAPTFWAMAVSVWVAMGLWGWAWRGPGGWKRRGIAV</sequence>
<name>A0A6A5TVB3_9PLEO</name>
<keyword evidence="7 10" id="KW-0472">Membrane</keyword>
<evidence type="ECO:0000256" key="6">
    <source>
        <dbReference type="ARBA" id="ARBA00022989"/>
    </source>
</evidence>
<comment type="subcellular location">
    <subcellularLocation>
        <location evidence="1">Vacuole membrane</location>
        <topology evidence="1">Multi-pass membrane protein</topology>
    </subcellularLocation>
</comment>
<evidence type="ECO:0000256" key="3">
    <source>
        <dbReference type="ARBA" id="ARBA00022448"/>
    </source>
</evidence>
<feature type="transmembrane region" description="Helical" evidence="10">
    <location>
        <begin position="577"/>
        <end position="596"/>
    </location>
</feature>
<evidence type="ECO:0000313" key="12">
    <source>
        <dbReference type="Proteomes" id="UP000800035"/>
    </source>
</evidence>
<feature type="transmembrane region" description="Helical" evidence="10">
    <location>
        <begin position="142"/>
        <end position="162"/>
    </location>
</feature>
<accession>A0A6A5TVB3</accession>
<dbReference type="GO" id="GO:0000329">
    <property type="term" value="C:fungal-type vacuole membrane"/>
    <property type="evidence" value="ECO:0007669"/>
    <property type="project" value="TreeGrafter"/>
</dbReference>
<dbReference type="Pfam" id="PF07690">
    <property type="entry name" value="MFS_1"/>
    <property type="match status" value="1"/>
</dbReference>
<dbReference type="Gene3D" id="1.20.1250.20">
    <property type="entry name" value="MFS general substrate transporter like domains"/>
    <property type="match status" value="1"/>
</dbReference>
<evidence type="ECO:0000256" key="1">
    <source>
        <dbReference type="ARBA" id="ARBA00004128"/>
    </source>
</evidence>
<feature type="transmembrane region" description="Helical" evidence="10">
    <location>
        <begin position="213"/>
        <end position="232"/>
    </location>
</feature>
<evidence type="ECO:0000256" key="9">
    <source>
        <dbReference type="SAM" id="MobiDB-lite"/>
    </source>
</evidence>
<evidence type="ECO:0000313" key="11">
    <source>
        <dbReference type="EMBL" id="KAF1956368.1"/>
    </source>
</evidence>
<evidence type="ECO:0000256" key="8">
    <source>
        <dbReference type="ARBA" id="ARBA00039330"/>
    </source>
</evidence>
<keyword evidence="4" id="KW-0926">Vacuole</keyword>
<dbReference type="Proteomes" id="UP000800035">
    <property type="component" value="Unassembled WGS sequence"/>
</dbReference>
<keyword evidence="6 10" id="KW-1133">Transmembrane helix</keyword>
<organism evidence="11 12">
    <name type="scientific">Byssothecium circinans</name>
    <dbReference type="NCBI Taxonomy" id="147558"/>
    <lineage>
        <taxon>Eukaryota</taxon>
        <taxon>Fungi</taxon>
        <taxon>Dikarya</taxon>
        <taxon>Ascomycota</taxon>
        <taxon>Pezizomycotina</taxon>
        <taxon>Dothideomycetes</taxon>
        <taxon>Pleosporomycetidae</taxon>
        <taxon>Pleosporales</taxon>
        <taxon>Massarineae</taxon>
        <taxon>Massarinaceae</taxon>
        <taxon>Byssothecium</taxon>
    </lineage>
</organism>
<dbReference type="InterPro" id="IPR011701">
    <property type="entry name" value="MFS"/>
</dbReference>
<feature type="transmembrane region" description="Helical" evidence="10">
    <location>
        <begin position="464"/>
        <end position="485"/>
    </location>
</feature>
<keyword evidence="12" id="KW-1185">Reference proteome</keyword>
<feature type="region of interest" description="Disordered" evidence="9">
    <location>
        <begin position="1"/>
        <end position="47"/>
    </location>
</feature>
<keyword evidence="3" id="KW-0813">Transport</keyword>
<proteinExistence type="inferred from homology"/>
<dbReference type="PANTHER" id="PTHR21576">
    <property type="entry name" value="UNCHARACTERIZED NODULIN-LIKE PROTEIN"/>
    <property type="match status" value="1"/>
</dbReference>
<dbReference type="AlphaFoldDB" id="A0A6A5TVB3"/>
<feature type="transmembrane region" description="Helical" evidence="10">
    <location>
        <begin position="526"/>
        <end position="547"/>
    </location>
</feature>
<evidence type="ECO:0000256" key="4">
    <source>
        <dbReference type="ARBA" id="ARBA00022554"/>
    </source>
</evidence>
<dbReference type="CDD" id="cd17354">
    <property type="entry name" value="MFS_Mch1p_like"/>
    <property type="match status" value="1"/>
</dbReference>
<comment type="similarity">
    <text evidence="2">Belongs to the major facilitator superfamily.</text>
</comment>
<keyword evidence="5 10" id="KW-0812">Transmembrane</keyword>
<feature type="transmembrane region" description="Helical" evidence="10">
    <location>
        <begin position="115"/>
        <end position="135"/>
    </location>
</feature>
<dbReference type="PANTHER" id="PTHR21576:SF45">
    <property type="entry name" value="TRANSPORTER MCH1-RELATED"/>
    <property type="match status" value="1"/>
</dbReference>
<reference evidence="11" key="1">
    <citation type="journal article" date="2020" name="Stud. Mycol.">
        <title>101 Dothideomycetes genomes: a test case for predicting lifestyles and emergence of pathogens.</title>
        <authorList>
            <person name="Haridas S."/>
            <person name="Albert R."/>
            <person name="Binder M."/>
            <person name="Bloem J."/>
            <person name="Labutti K."/>
            <person name="Salamov A."/>
            <person name="Andreopoulos B."/>
            <person name="Baker S."/>
            <person name="Barry K."/>
            <person name="Bills G."/>
            <person name="Bluhm B."/>
            <person name="Cannon C."/>
            <person name="Castanera R."/>
            <person name="Culley D."/>
            <person name="Daum C."/>
            <person name="Ezra D."/>
            <person name="Gonzalez J."/>
            <person name="Henrissat B."/>
            <person name="Kuo A."/>
            <person name="Liang C."/>
            <person name="Lipzen A."/>
            <person name="Lutzoni F."/>
            <person name="Magnuson J."/>
            <person name="Mondo S."/>
            <person name="Nolan M."/>
            <person name="Ohm R."/>
            <person name="Pangilinan J."/>
            <person name="Park H.-J."/>
            <person name="Ramirez L."/>
            <person name="Alfaro M."/>
            <person name="Sun H."/>
            <person name="Tritt A."/>
            <person name="Yoshinaga Y."/>
            <person name="Zwiers L.-H."/>
            <person name="Turgeon B."/>
            <person name="Goodwin S."/>
            <person name="Spatafora J."/>
            <person name="Crous P."/>
            <person name="Grigoriev I."/>
        </authorList>
    </citation>
    <scope>NUCLEOTIDE SEQUENCE</scope>
    <source>
        <strain evidence="11">CBS 675.92</strain>
    </source>
</reference>
<feature type="transmembrane region" description="Helical" evidence="10">
    <location>
        <begin position="491"/>
        <end position="519"/>
    </location>
</feature>
<dbReference type="GO" id="GO:0022857">
    <property type="term" value="F:transmembrane transporter activity"/>
    <property type="evidence" value="ECO:0007669"/>
    <property type="project" value="InterPro"/>
</dbReference>
<evidence type="ECO:0000256" key="7">
    <source>
        <dbReference type="ARBA" id="ARBA00023136"/>
    </source>
</evidence>
<gene>
    <name evidence="11" type="ORF">CC80DRAFT_563178</name>
</gene>
<evidence type="ECO:0000256" key="2">
    <source>
        <dbReference type="ARBA" id="ARBA00008335"/>
    </source>
</evidence>
<protein>
    <recommendedName>
        <fullName evidence="8">Probable transporter MCH1</fullName>
    </recommendedName>
</protein>
<feature type="region of interest" description="Disordered" evidence="9">
    <location>
        <begin position="433"/>
        <end position="452"/>
    </location>
</feature>
<dbReference type="EMBL" id="ML976992">
    <property type="protein sequence ID" value="KAF1956368.1"/>
    <property type="molecule type" value="Genomic_DNA"/>
</dbReference>
<dbReference type="OrthoDB" id="199930at2759"/>
<evidence type="ECO:0000256" key="5">
    <source>
        <dbReference type="ARBA" id="ARBA00022692"/>
    </source>
</evidence>
<feature type="transmembrane region" description="Helical" evidence="10">
    <location>
        <begin position="73"/>
        <end position="95"/>
    </location>
</feature>
<dbReference type="InterPro" id="IPR036259">
    <property type="entry name" value="MFS_trans_sf"/>
</dbReference>
<feature type="transmembrane region" description="Helical" evidence="10">
    <location>
        <begin position="174"/>
        <end position="201"/>
    </location>
</feature>
<evidence type="ECO:0000256" key="10">
    <source>
        <dbReference type="SAM" id="Phobius"/>
    </source>
</evidence>
<dbReference type="SUPFAM" id="SSF103473">
    <property type="entry name" value="MFS general substrate transporter"/>
    <property type="match status" value="1"/>
</dbReference>
<feature type="transmembrane region" description="Helical" evidence="10">
    <location>
        <begin position="252"/>
        <end position="274"/>
    </location>
</feature>